<comment type="caution">
    <text evidence="1">The sequence shown here is derived from an EMBL/GenBank/DDBJ whole genome shotgun (WGS) entry which is preliminary data.</text>
</comment>
<dbReference type="EMBL" id="LXQA010152895">
    <property type="protein sequence ID" value="MCI26378.1"/>
    <property type="molecule type" value="Genomic_DNA"/>
</dbReference>
<feature type="non-terminal residue" evidence="1">
    <location>
        <position position="1"/>
    </location>
</feature>
<accession>A0A392QQ59</accession>
<keyword evidence="2" id="KW-1185">Reference proteome</keyword>
<evidence type="ECO:0000313" key="1">
    <source>
        <dbReference type="EMBL" id="MCI26378.1"/>
    </source>
</evidence>
<dbReference type="AlphaFoldDB" id="A0A392QQ59"/>
<proteinExistence type="predicted"/>
<protein>
    <submittedName>
        <fullName evidence="1">Uncharacterized protein</fullName>
    </submittedName>
</protein>
<sequence length="169" mass="18021">GAIVIAPPQSPIASQVSTPVAVHNEIQNHIVDSNDQQHLVSMELQDPAGSITNNQTEVLNSDSTAIEVVIEPLASAPPDASLSCFEALTEHGLPTEVEPEVSESVAYFDSQHPTEETNIELLPSVSMEIDALSEVSAETETEDGSSQVEVDVVATESETTKLPQVFLIF</sequence>
<organism evidence="1 2">
    <name type="scientific">Trifolium medium</name>
    <dbReference type="NCBI Taxonomy" id="97028"/>
    <lineage>
        <taxon>Eukaryota</taxon>
        <taxon>Viridiplantae</taxon>
        <taxon>Streptophyta</taxon>
        <taxon>Embryophyta</taxon>
        <taxon>Tracheophyta</taxon>
        <taxon>Spermatophyta</taxon>
        <taxon>Magnoliopsida</taxon>
        <taxon>eudicotyledons</taxon>
        <taxon>Gunneridae</taxon>
        <taxon>Pentapetalae</taxon>
        <taxon>rosids</taxon>
        <taxon>fabids</taxon>
        <taxon>Fabales</taxon>
        <taxon>Fabaceae</taxon>
        <taxon>Papilionoideae</taxon>
        <taxon>50 kb inversion clade</taxon>
        <taxon>NPAAA clade</taxon>
        <taxon>Hologalegina</taxon>
        <taxon>IRL clade</taxon>
        <taxon>Trifolieae</taxon>
        <taxon>Trifolium</taxon>
    </lineage>
</organism>
<reference evidence="1 2" key="1">
    <citation type="journal article" date="2018" name="Front. Plant Sci.">
        <title>Red Clover (Trifolium pratense) and Zigzag Clover (T. medium) - A Picture of Genomic Similarities and Differences.</title>
        <authorList>
            <person name="Dluhosova J."/>
            <person name="Istvanek J."/>
            <person name="Nedelnik J."/>
            <person name="Repkova J."/>
        </authorList>
    </citation>
    <scope>NUCLEOTIDE SEQUENCE [LARGE SCALE GENOMIC DNA]</scope>
    <source>
        <strain evidence="2">cv. 10/8</strain>
        <tissue evidence="1">Leaf</tissue>
    </source>
</reference>
<evidence type="ECO:0000313" key="2">
    <source>
        <dbReference type="Proteomes" id="UP000265520"/>
    </source>
</evidence>
<name>A0A392QQ59_9FABA</name>
<dbReference type="Proteomes" id="UP000265520">
    <property type="component" value="Unassembled WGS sequence"/>
</dbReference>